<dbReference type="PANTHER" id="PTHR46640:SF1">
    <property type="entry name" value="FUNGAL LIPASE-LIKE DOMAIN-CONTAINING PROTEIN-RELATED"/>
    <property type="match status" value="1"/>
</dbReference>
<dbReference type="EMBL" id="CP023324">
    <property type="protein sequence ID" value="ATY63587.1"/>
    <property type="molecule type" value="Genomic_DNA"/>
</dbReference>
<evidence type="ECO:0000313" key="5">
    <source>
        <dbReference type="EMBL" id="ATY63587.1"/>
    </source>
</evidence>
<dbReference type="GO" id="GO:0006629">
    <property type="term" value="P:lipid metabolic process"/>
    <property type="evidence" value="ECO:0007669"/>
    <property type="project" value="InterPro"/>
</dbReference>
<dbReference type="InterPro" id="IPR051299">
    <property type="entry name" value="AB_hydrolase_lip/est"/>
</dbReference>
<evidence type="ECO:0000256" key="1">
    <source>
        <dbReference type="ARBA" id="ARBA00022729"/>
    </source>
</evidence>
<keyword evidence="1" id="KW-0732">Signal</keyword>
<dbReference type="Gene3D" id="3.40.50.1820">
    <property type="entry name" value="alpha/beta hydrolase"/>
    <property type="match status" value="1"/>
</dbReference>
<dbReference type="GO" id="GO:0016787">
    <property type="term" value="F:hydrolase activity"/>
    <property type="evidence" value="ECO:0007669"/>
    <property type="project" value="UniProtKB-KW"/>
</dbReference>
<dbReference type="VEuPathDB" id="FungiDB:A9K55_007113"/>
<feature type="domain" description="Fungal lipase-type" evidence="4">
    <location>
        <begin position="103"/>
        <end position="234"/>
    </location>
</feature>
<dbReference type="PANTHER" id="PTHR46640">
    <property type="entry name" value="TRIACYLGLYCEROL LIPASE, PUTATIVE (AFU_ORTHOLOGUE AFUA_6G06510)-RELATED"/>
    <property type="match status" value="1"/>
</dbReference>
<organism evidence="5 6">
    <name type="scientific">Cordyceps militaris</name>
    <name type="common">Caterpillar fungus</name>
    <name type="synonym">Clavaria militaris</name>
    <dbReference type="NCBI Taxonomy" id="73501"/>
    <lineage>
        <taxon>Eukaryota</taxon>
        <taxon>Fungi</taxon>
        <taxon>Dikarya</taxon>
        <taxon>Ascomycota</taxon>
        <taxon>Pezizomycotina</taxon>
        <taxon>Sordariomycetes</taxon>
        <taxon>Hypocreomycetidae</taxon>
        <taxon>Hypocreales</taxon>
        <taxon>Cordycipitaceae</taxon>
        <taxon>Cordyceps</taxon>
    </lineage>
</organism>
<feature type="region of interest" description="Disordered" evidence="3">
    <location>
        <begin position="306"/>
        <end position="331"/>
    </location>
</feature>
<dbReference type="InterPro" id="IPR002921">
    <property type="entry name" value="Fungal_lipase-type"/>
</dbReference>
<protein>
    <submittedName>
        <fullName evidence="5">Lipase</fullName>
    </submittedName>
</protein>
<name>A0A2H4SKE8_CORMI</name>
<dbReference type="InterPro" id="IPR029058">
    <property type="entry name" value="AB_hydrolase_fold"/>
</dbReference>
<dbReference type="VEuPathDB" id="FungiDB:CCM_07909"/>
<evidence type="ECO:0000259" key="4">
    <source>
        <dbReference type="Pfam" id="PF01764"/>
    </source>
</evidence>
<dbReference type="AlphaFoldDB" id="A0A2H4SKE8"/>
<dbReference type="SUPFAM" id="SSF53474">
    <property type="entry name" value="alpha/beta-Hydrolases"/>
    <property type="match status" value="1"/>
</dbReference>
<gene>
    <name evidence="5" type="ORF">A9K55_007113</name>
</gene>
<proteinExistence type="predicted"/>
<sequence>MRVALLSLASAVAASPMANYLSTMESRAATLDDNSMNNFRFYAQHAAAAYCNAVGPSPGAAVTCGDECDDVMRNGATILGTFQGSNTGIASYVAVDKVRREIVFATRGSNNIRNFVTDVLFLRRDCDFAAGCQVHSGFADAWGEIAVAATAAIKEGLQAHPGYRLVVTGHSLGGAVAALGGAYLRRAGFAADVYTFGAPRVGNDVFSTFSGAQPGGGLFRMTHTDDPVPRLPPMIFGYRHGGTEYWLSNGGALQNTYQATDVKICPGIASIECNAGTFGFDILAHLHYLTDTSDCAPLGIRWKREDGPSDEELKQRLTKWSQQDQALVSGK</sequence>
<accession>A0A2H4SKE8</accession>
<dbReference type="Proteomes" id="UP000323067">
    <property type="component" value="Chromosome vii"/>
</dbReference>
<keyword evidence="2" id="KW-0378">Hydrolase</keyword>
<feature type="compositionally biased region" description="Polar residues" evidence="3">
    <location>
        <begin position="318"/>
        <end position="331"/>
    </location>
</feature>
<feature type="compositionally biased region" description="Basic and acidic residues" evidence="3">
    <location>
        <begin position="306"/>
        <end position="315"/>
    </location>
</feature>
<evidence type="ECO:0000313" key="6">
    <source>
        <dbReference type="Proteomes" id="UP000323067"/>
    </source>
</evidence>
<reference evidence="5 6" key="1">
    <citation type="journal article" date="2017" name="BMC Genomics">
        <title>Chromosome level assembly and secondary metabolite potential of the parasitic fungus Cordyceps militaris.</title>
        <authorList>
            <person name="Kramer G.J."/>
            <person name="Nodwell J.R."/>
        </authorList>
    </citation>
    <scope>NUCLEOTIDE SEQUENCE [LARGE SCALE GENOMIC DNA]</scope>
    <source>
        <strain evidence="5 6">ATCC 34164</strain>
    </source>
</reference>
<dbReference type="CDD" id="cd00519">
    <property type="entry name" value="Lipase_3"/>
    <property type="match status" value="1"/>
</dbReference>
<dbReference type="Pfam" id="PF01764">
    <property type="entry name" value="Lipase_3"/>
    <property type="match status" value="1"/>
</dbReference>
<dbReference type="OrthoDB" id="426718at2759"/>
<evidence type="ECO:0000256" key="2">
    <source>
        <dbReference type="ARBA" id="ARBA00022801"/>
    </source>
</evidence>
<evidence type="ECO:0000256" key="3">
    <source>
        <dbReference type="SAM" id="MobiDB-lite"/>
    </source>
</evidence>
<dbReference type="SMR" id="A0A2H4SKE8"/>